<dbReference type="Gene3D" id="3.40.718.10">
    <property type="entry name" value="Isopropylmalate Dehydrogenase"/>
    <property type="match status" value="1"/>
</dbReference>
<evidence type="ECO:0000256" key="6">
    <source>
        <dbReference type="ARBA" id="ARBA00023209"/>
    </source>
</evidence>
<comment type="subcellular location">
    <subcellularLocation>
        <location evidence="10">Cytoplasm</location>
    </subcellularLocation>
    <text evidence="10">Associated with the membrane possibly through PlsY.</text>
</comment>
<keyword evidence="7 10" id="KW-1208">Phospholipid metabolism</keyword>
<comment type="similarity">
    <text evidence="10">Belongs to the PlsX family.</text>
</comment>
<keyword evidence="3 10" id="KW-0444">Lipid biosynthesis</keyword>
<evidence type="ECO:0000256" key="7">
    <source>
        <dbReference type="ARBA" id="ARBA00023264"/>
    </source>
</evidence>
<keyword evidence="2 10" id="KW-0963">Cytoplasm</keyword>
<reference evidence="11 12" key="1">
    <citation type="submission" date="2016-10" db="EMBL/GenBank/DDBJ databases">
        <authorList>
            <person name="de Groot N.N."/>
        </authorList>
    </citation>
    <scope>NUCLEOTIDE SEQUENCE [LARGE SCALE GENOMIC DNA]</scope>
    <source>
        <strain evidence="11 12">CGMCC 1.3430</strain>
    </source>
</reference>
<dbReference type="GO" id="GO:0005737">
    <property type="term" value="C:cytoplasm"/>
    <property type="evidence" value="ECO:0007669"/>
    <property type="project" value="UniProtKB-SubCell"/>
</dbReference>
<dbReference type="AlphaFoldDB" id="A0A1H4A7I8"/>
<dbReference type="EC" id="2.3.1.274" evidence="8 10"/>
<comment type="function">
    <text evidence="10">Catalyzes the reversible formation of acyl-phosphate (acyl-PO(4)) from acyl-[acyl-carrier-protein] (acyl-ACP). This enzyme utilizes acyl-ACP as fatty acyl donor, but not acyl-CoA.</text>
</comment>
<dbReference type="PANTHER" id="PTHR30100">
    <property type="entry name" value="FATTY ACID/PHOSPHOLIPID SYNTHESIS PROTEIN PLSX"/>
    <property type="match status" value="1"/>
</dbReference>
<comment type="subunit">
    <text evidence="9 10">Homodimer. Probably interacts with PlsY.</text>
</comment>
<dbReference type="InterPro" id="IPR012281">
    <property type="entry name" value="Phospholipid_synth_PlsX-like"/>
</dbReference>
<dbReference type="Proteomes" id="UP000198773">
    <property type="component" value="Unassembled WGS sequence"/>
</dbReference>
<evidence type="ECO:0000313" key="12">
    <source>
        <dbReference type="Proteomes" id="UP000198773"/>
    </source>
</evidence>
<sequence length="346" mass="36898">MHLVQPTQIHIALDMMGGDHGPLITLPAAIQAVQEIPNLLLTLCGDAAVLQRELSQAGCGNHPRLRIQPCSQQVSMCEKPSSALRNKRDSSMRVALELVEQGQASACVSAGNTGALIAMAHFVLKMLSGVERPALISTLPSTAAQPVYMLDLGATVNCDADTLFQFAVMGSVMAEEVEGLQAPRLALLNMGEEEIKGTDQIKQAAVLLSECDELNYIGFIEGNDIFSGKADVIICDGFVGNVALKTCEGVAKLIINQIRATLLSSLVGRIVGKVAQPWLKSMVKGVNPDQYNGASLIGLRGIVVKSHGNASKEAFLSAIRQAVREVERQVPAKIKDRLEQVLIGKA</sequence>
<gene>
    <name evidence="10" type="primary">plsX</name>
    <name evidence="11" type="ORF">SAMN04488051_102524</name>
</gene>
<evidence type="ECO:0000313" key="11">
    <source>
        <dbReference type="EMBL" id="SEA31768.1"/>
    </source>
</evidence>
<organism evidence="11 12">
    <name type="scientific">Alkalimonas amylolytica</name>
    <dbReference type="NCBI Taxonomy" id="152573"/>
    <lineage>
        <taxon>Bacteria</taxon>
        <taxon>Pseudomonadati</taxon>
        <taxon>Pseudomonadota</taxon>
        <taxon>Gammaproteobacteria</taxon>
        <taxon>Alkalimonas</taxon>
    </lineage>
</organism>
<dbReference type="Pfam" id="PF02504">
    <property type="entry name" value="FA_synthesis"/>
    <property type="match status" value="1"/>
</dbReference>
<evidence type="ECO:0000256" key="9">
    <source>
        <dbReference type="ARBA" id="ARBA00046608"/>
    </source>
</evidence>
<dbReference type="GO" id="GO:0006633">
    <property type="term" value="P:fatty acid biosynthetic process"/>
    <property type="evidence" value="ECO:0007669"/>
    <property type="project" value="UniProtKB-UniRule"/>
</dbReference>
<dbReference type="UniPathway" id="UPA00085"/>
<keyword evidence="11" id="KW-0012">Acyltransferase</keyword>
<keyword evidence="12" id="KW-1185">Reference proteome</keyword>
<dbReference type="GO" id="GO:0008654">
    <property type="term" value="P:phospholipid biosynthetic process"/>
    <property type="evidence" value="ECO:0007669"/>
    <property type="project" value="UniProtKB-KW"/>
</dbReference>
<evidence type="ECO:0000256" key="4">
    <source>
        <dbReference type="ARBA" id="ARBA00022679"/>
    </source>
</evidence>
<evidence type="ECO:0000256" key="8">
    <source>
        <dbReference type="ARBA" id="ARBA00024069"/>
    </source>
</evidence>
<accession>A0A1H4A7I8</accession>
<keyword evidence="6 10" id="KW-0594">Phospholipid biosynthesis</keyword>
<dbReference type="EMBL" id="FNRM01000002">
    <property type="protein sequence ID" value="SEA31768.1"/>
    <property type="molecule type" value="Genomic_DNA"/>
</dbReference>
<dbReference type="SUPFAM" id="SSF53659">
    <property type="entry name" value="Isocitrate/Isopropylmalate dehydrogenase-like"/>
    <property type="match status" value="1"/>
</dbReference>
<proteinExistence type="inferred from homology"/>
<protein>
    <recommendedName>
        <fullName evidence="8 10">Phosphate acyltransferase</fullName>
        <ecNumber evidence="8 10">2.3.1.274</ecNumber>
    </recommendedName>
    <alternativeName>
        <fullName evidence="10">Acyl-ACP phosphotransacylase</fullName>
    </alternativeName>
    <alternativeName>
        <fullName evidence="10">Acyl-[acyl-carrier-protein]--phosphate acyltransferase</fullName>
    </alternativeName>
    <alternativeName>
        <fullName evidence="10">Phosphate-acyl-ACP acyltransferase</fullName>
    </alternativeName>
</protein>
<keyword evidence="4 10" id="KW-0808">Transferase</keyword>
<evidence type="ECO:0000256" key="2">
    <source>
        <dbReference type="ARBA" id="ARBA00022490"/>
    </source>
</evidence>
<dbReference type="InterPro" id="IPR003664">
    <property type="entry name" value="FA_synthesis"/>
</dbReference>
<dbReference type="RefSeq" id="WP_171907561.1">
    <property type="nucleotide sequence ID" value="NZ_FNRM01000002.1"/>
</dbReference>
<dbReference type="NCBIfam" id="TIGR00182">
    <property type="entry name" value="plsX"/>
    <property type="match status" value="1"/>
</dbReference>
<keyword evidence="5 10" id="KW-0443">Lipid metabolism</keyword>
<evidence type="ECO:0000256" key="1">
    <source>
        <dbReference type="ARBA" id="ARBA00001232"/>
    </source>
</evidence>
<evidence type="ECO:0000256" key="10">
    <source>
        <dbReference type="HAMAP-Rule" id="MF_00019"/>
    </source>
</evidence>
<comment type="catalytic activity">
    <reaction evidence="1 10">
        <text>a fatty acyl-[ACP] + phosphate = an acyl phosphate + holo-[ACP]</text>
        <dbReference type="Rhea" id="RHEA:42292"/>
        <dbReference type="Rhea" id="RHEA-COMP:9685"/>
        <dbReference type="Rhea" id="RHEA-COMP:14125"/>
        <dbReference type="ChEBI" id="CHEBI:43474"/>
        <dbReference type="ChEBI" id="CHEBI:59918"/>
        <dbReference type="ChEBI" id="CHEBI:64479"/>
        <dbReference type="ChEBI" id="CHEBI:138651"/>
        <dbReference type="EC" id="2.3.1.274"/>
    </reaction>
</comment>
<dbReference type="PANTHER" id="PTHR30100:SF1">
    <property type="entry name" value="PHOSPHATE ACYLTRANSFERASE"/>
    <property type="match status" value="1"/>
</dbReference>
<dbReference type="STRING" id="152573.SAMN04488051_102524"/>
<dbReference type="HAMAP" id="MF_00019">
    <property type="entry name" value="PlsX"/>
    <property type="match status" value="1"/>
</dbReference>
<dbReference type="GO" id="GO:0043811">
    <property type="term" value="F:phosphate:acyl-[acyl carrier protein] acyltransferase activity"/>
    <property type="evidence" value="ECO:0007669"/>
    <property type="project" value="UniProtKB-UniRule"/>
</dbReference>
<evidence type="ECO:0000256" key="3">
    <source>
        <dbReference type="ARBA" id="ARBA00022516"/>
    </source>
</evidence>
<dbReference type="PIRSF" id="PIRSF002465">
    <property type="entry name" value="Phsphlp_syn_PlsX"/>
    <property type="match status" value="1"/>
</dbReference>
<comment type="pathway">
    <text evidence="10">Lipid metabolism; phospholipid metabolism.</text>
</comment>
<name>A0A1H4A7I8_ALKAM</name>
<evidence type="ECO:0000256" key="5">
    <source>
        <dbReference type="ARBA" id="ARBA00023098"/>
    </source>
</evidence>